<dbReference type="AlphaFoldDB" id="A0A327NIB2"/>
<comment type="caution">
    <text evidence="2">The sequence shown here is derived from an EMBL/GenBank/DDBJ whole genome shotgun (WGS) entry which is preliminary data.</text>
</comment>
<gene>
    <name evidence="2" type="ORF">HMF3257_03205</name>
</gene>
<evidence type="ECO:0000313" key="2">
    <source>
        <dbReference type="EMBL" id="RAI73674.1"/>
    </source>
</evidence>
<protein>
    <submittedName>
        <fullName evidence="2">DinB family protein</fullName>
    </submittedName>
</protein>
<dbReference type="InterPro" id="IPR034660">
    <property type="entry name" value="DinB/YfiT-like"/>
</dbReference>
<organism evidence="2 3">
    <name type="scientific">Spirosoma telluris</name>
    <dbReference type="NCBI Taxonomy" id="2183553"/>
    <lineage>
        <taxon>Bacteria</taxon>
        <taxon>Pseudomonadati</taxon>
        <taxon>Bacteroidota</taxon>
        <taxon>Cytophagia</taxon>
        <taxon>Cytophagales</taxon>
        <taxon>Cytophagaceae</taxon>
        <taxon>Spirosoma</taxon>
    </lineage>
</organism>
<accession>A0A327NIB2</accession>
<proteinExistence type="predicted"/>
<dbReference type="SUPFAM" id="SSF109854">
    <property type="entry name" value="DinB/YfiT-like putative metalloenzymes"/>
    <property type="match status" value="1"/>
</dbReference>
<reference evidence="2 3" key="1">
    <citation type="submission" date="2018-06" db="EMBL/GenBank/DDBJ databases">
        <title>Spirosoma sp. HMF3257 Genome sequencing and assembly.</title>
        <authorList>
            <person name="Kang H."/>
            <person name="Cha I."/>
            <person name="Kim H."/>
            <person name="Kang J."/>
            <person name="Joh K."/>
        </authorList>
    </citation>
    <scope>NUCLEOTIDE SEQUENCE [LARGE SCALE GENOMIC DNA]</scope>
    <source>
        <strain evidence="2 3">HMF3257</strain>
    </source>
</reference>
<sequence length="151" mass="17312">MLTDTLNRLRIHIDEVPIQLANFSEAELIDYLPGKWSRKEILGHLIDSALNNLKRFTDAQVTDGPYLIQSYNQNKLVVINQYQALPLAHLLSLWSSLNRQILVIIEAIPGDTLAHPVQFAQLGQFEVIQKTLAWLVEDYVVHLEHHLKTLL</sequence>
<dbReference type="InterPro" id="IPR024775">
    <property type="entry name" value="DinB-like"/>
</dbReference>
<evidence type="ECO:0000259" key="1">
    <source>
        <dbReference type="Pfam" id="PF12867"/>
    </source>
</evidence>
<dbReference type="EMBL" id="QLII01000001">
    <property type="protein sequence ID" value="RAI73674.1"/>
    <property type="molecule type" value="Genomic_DNA"/>
</dbReference>
<keyword evidence="3" id="KW-1185">Reference proteome</keyword>
<evidence type="ECO:0000313" key="3">
    <source>
        <dbReference type="Proteomes" id="UP000249016"/>
    </source>
</evidence>
<name>A0A327NIB2_9BACT</name>
<dbReference type="Proteomes" id="UP000249016">
    <property type="component" value="Unassembled WGS sequence"/>
</dbReference>
<dbReference type="Gene3D" id="1.20.120.450">
    <property type="entry name" value="dinb family like domain"/>
    <property type="match status" value="1"/>
</dbReference>
<dbReference type="Pfam" id="PF12867">
    <property type="entry name" value="DinB_2"/>
    <property type="match status" value="1"/>
</dbReference>
<feature type="domain" description="DinB-like" evidence="1">
    <location>
        <begin position="20"/>
        <end position="149"/>
    </location>
</feature>
<dbReference type="RefSeq" id="WP_111340553.1">
    <property type="nucleotide sequence ID" value="NZ_QLII01000001.1"/>
</dbReference>
<dbReference type="OrthoDB" id="9793216at2"/>